<keyword evidence="4" id="KW-1185">Reference proteome</keyword>
<sequence>MTDNETPRSNDNDYSNEQMNEVLQQMNELFSRFKDESDLDTIHINRLLEVLQAFGRNPSQSDCDKRIHELEDDEKFELTFEDFLQILEESWTLINNDRNILRKAFAKFDLSNEGSIDIEQFRTIMRTLGEPLSDDEIDELVQLGLNDKHKKIDIECKNLLFIPLAIHYFVFLDLLDQLLGNEE</sequence>
<dbReference type="EMBL" id="CAJNOI010000419">
    <property type="protein sequence ID" value="CAF1273706.1"/>
    <property type="molecule type" value="Genomic_DNA"/>
</dbReference>
<accession>A0A815BML9</accession>
<evidence type="ECO:0000259" key="1">
    <source>
        <dbReference type="PROSITE" id="PS50222"/>
    </source>
</evidence>
<dbReference type="CDD" id="cd00051">
    <property type="entry name" value="EFh"/>
    <property type="match status" value="1"/>
</dbReference>
<dbReference type="EMBL" id="CAJNOM010000699">
    <property type="protein sequence ID" value="CAF1544875.1"/>
    <property type="molecule type" value="Genomic_DNA"/>
</dbReference>
<organism evidence="2 5">
    <name type="scientific">Adineta steineri</name>
    <dbReference type="NCBI Taxonomy" id="433720"/>
    <lineage>
        <taxon>Eukaryota</taxon>
        <taxon>Metazoa</taxon>
        <taxon>Spiralia</taxon>
        <taxon>Gnathifera</taxon>
        <taxon>Rotifera</taxon>
        <taxon>Eurotatoria</taxon>
        <taxon>Bdelloidea</taxon>
        <taxon>Adinetida</taxon>
        <taxon>Adinetidae</taxon>
        <taxon>Adineta</taxon>
    </lineage>
</organism>
<dbReference type="InterPro" id="IPR002048">
    <property type="entry name" value="EF_hand_dom"/>
</dbReference>
<name>A0A815BML9_9BILA</name>
<dbReference type="OrthoDB" id="7313495at2759"/>
<proteinExistence type="predicted"/>
<dbReference type="AlphaFoldDB" id="A0A815BML9"/>
<dbReference type="InterPro" id="IPR050230">
    <property type="entry name" value="CALM/Myosin/TropC-like"/>
</dbReference>
<gene>
    <name evidence="2" type="ORF">BJG266_LOCUS30810</name>
    <name evidence="3" type="ORF">QVE165_LOCUS46606</name>
</gene>
<evidence type="ECO:0000313" key="4">
    <source>
        <dbReference type="Proteomes" id="UP000663832"/>
    </source>
</evidence>
<dbReference type="SUPFAM" id="SSF47473">
    <property type="entry name" value="EF-hand"/>
    <property type="match status" value="1"/>
</dbReference>
<comment type="caution">
    <text evidence="2">The sequence shown here is derived from an EMBL/GenBank/DDBJ whole genome shotgun (WGS) entry which is preliminary data.</text>
</comment>
<dbReference type="GO" id="GO:0005509">
    <property type="term" value="F:calcium ion binding"/>
    <property type="evidence" value="ECO:0007669"/>
    <property type="project" value="InterPro"/>
</dbReference>
<dbReference type="PANTHER" id="PTHR23048:SF49">
    <property type="entry name" value="FI08416P-RELATED"/>
    <property type="match status" value="1"/>
</dbReference>
<feature type="domain" description="EF-hand" evidence="1">
    <location>
        <begin position="96"/>
        <end position="131"/>
    </location>
</feature>
<evidence type="ECO:0000313" key="5">
    <source>
        <dbReference type="Proteomes" id="UP000663877"/>
    </source>
</evidence>
<evidence type="ECO:0000313" key="2">
    <source>
        <dbReference type="EMBL" id="CAF1273706.1"/>
    </source>
</evidence>
<dbReference type="Proteomes" id="UP000663832">
    <property type="component" value="Unassembled WGS sequence"/>
</dbReference>
<dbReference type="Proteomes" id="UP000663877">
    <property type="component" value="Unassembled WGS sequence"/>
</dbReference>
<dbReference type="InterPro" id="IPR011992">
    <property type="entry name" value="EF-hand-dom_pair"/>
</dbReference>
<dbReference type="GO" id="GO:0016460">
    <property type="term" value="C:myosin II complex"/>
    <property type="evidence" value="ECO:0007669"/>
    <property type="project" value="TreeGrafter"/>
</dbReference>
<dbReference type="PANTHER" id="PTHR23048">
    <property type="entry name" value="MYOSIN LIGHT CHAIN 1, 3"/>
    <property type="match status" value="1"/>
</dbReference>
<protein>
    <recommendedName>
        <fullName evidence="1">EF-hand domain-containing protein</fullName>
    </recommendedName>
</protein>
<dbReference type="FunFam" id="1.10.238.10:FF:000001">
    <property type="entry name" value="Calmodulin 1"/>
    <property type="match status" value="1"/>
</dbReference>
<dbReference type="Gene3D" id="1.10.238.10">
    <property type="entry name" value="EF-hand"/>
    <property type="match status" value="2"/>
</dbReference>
<dbReference type="Pfam" id="PF13499">
    <property type="entry name" value="EF-hand_7"/>
    <property type="match status" value="1"/>
</dbReference>
<evidence type="ECO:0000313" key="3">
    <source>
        <dbReference type="EMBL" id="CAF1544875.1"/>
    </source>
</evidence>
<dbReference type="PROSITE" id="PS50222">
    <property type="entry name" value="EF_HAND_2"/>
    <property type="match status" value="1"/>
</dbReference>
<reference evidence="2" key="1">
    <citation type="submission" date="2021-02" db="EMBL/GenBank/DDBJ databases">
        <authorList>
            <person name="Nowell W R."/>
        </authorList>
    </citation>
    <scope>NUCLEOTIDE SEQUENCE</scope>
</reference>